<keyword evidence="15" id="KW-0456">Lyase</keyword>
<dbReference type="EC" id="4.2.1.136" evidence="7"/>
<proteinExistence type="inferred from homology"/>
<name>A0A381UR02_9ZZZZ</name>
<evidence type="ECO:0000256" key="12">
    <source>
        <dbReference type="ARBA" id="ARBA00022958"/>
    </source>
</evidence>
<dbReference type="EMBL" id="UINC01006952">
    <property type="protein sequence ID" value="SVA30596.1"/>
    <property type="molecule type" value="Genomic_DNA"/>
</dbReference>
<dbReference type="Gene3D" id="3.40.1190.20">
    <property type="match status" value="1"/>
</dbReference>
<dbReference type="PROSITE" id="PS51385">
    <property type="entry name" value="YJEF_N"/>
    <property type="match status" value="1"/>
</dbReference>
<dbReference type="HAMAP" id="MF_01965">
    <property type="entry name" value="NADHX_dehydratase"/>
    <property type="match status" value="1"/>
</dbReference>
<evidence type="ECO:0000256" key="7">
    <source>
        <dbReference type="ARBA" id="ARBA00013129"/>
    </source>
</evidence>
<evidence type="ECO:0000256" key="1">
    <source>
        <dbReference type="ARBA" id="ARBA00000013"/>
    </source>
</evidence>
<dbReference type="PANTHER" id="PTHR12592:SF0">
    <property type="entry name" value="ATP-DEPENDENT (S)-NAD(P)H-HYDRATE DEHYDRATASE"/>
    <property type="match status" value="1"/>
</dbReference>
<comment type="catalytic activity">
    <reaction evidence="20">
        <text>(6S)-NADPHX + ADP = AMP + phosphate + NADPH + H(+)</text>
        <dbReference type="Rhea" id="RHEA:32235"/>
        <dbReference type="ChEBI" id="CHEBI:15378"/>
        <dbReference type="ChEBI" id="CHEBI:43474"/>
        <dbReference type="ChEBI" id="CHEBI:57783"/>
        <dbReference type="ChEBI" id="CHEBI:64076"/>
        <dbReference type="ChEBI" id="CHEBI:456215"/>
        <dbReference type="ChEBI" id="CHEBI:456216"/>
        <dbReference type="EC" id="4.2.1.136"/>
    </reaction>
</comment>
<evidence type="ECO:0000256" key="19">
    <source>
        <dbReference type="ARBA" id="ARBA00048238"/>
    </source>
</evidence>
<protein>
    <recommendedName>
        <fullName evidence="18">Nicotinamide nucleotide repair protein</fullName>
        <ecNumber evidence="7">4.2.1.136</ecNumber>
        <ecNumber evidence="6">5.1.99.6</ecNumber>
    </recommendedName>
</protein>
<dbReference type="SUPFAM" id="SSF53613">
    <property type="entry name" value="Ribokinase-like"/>
    <property type="match status" value="1"/>
</dbReference>
<dbReference type="GO" id="GO:0046872">
    <property type="term" value="F:metal ion binding"/>
    <property type="evidence" value="ECO:0007669"/>
    <property type="project" value="UniProtKB-KW"/>
</dbReference>
<evidence type="ECO:0000256" key="6">
    <source>
        <dbReference type="ARBA" id="ARBA00012228"/>
    </source>
</evidence>
<dbReference type="NCBIfam" id="TIGR00197">
    <property type="entry name" value="yjeF_nterm"/>
    <property type="match status" value="1"/>
</dbReference>
<comment type="function">
    <text evidence="17">Bifunctional enzyme that catalyzes the epimerization of the S- and R-forms of NAD(P)HX and the dehydration of the S-form of NAD(P)HX at the expense of ADP, which is converted to AMP. This allows the repair of both epimers of NAD(P)HX, a damaged form of NAD(P)H that is a result of enzymatic or heat-dependent hydration.</text>
</comment>
<evidence type="ECO:0000256" key="17">
    <source>
        <dbReference type="ARBA" id="ARBA00025153"/>
    </source>
</evidence>
<dbReference type="Pfam" id="PF01256">
    <property type="entry name" value="Carb_kinase"/>
    <property type="match status" value="1"/>
</dbReference>
<comment type="catalytic activity">
    <reaction evidence="1">
        <text>(6R)-NADHX = (6S)-NADHX</text>
        <dbReference type="Rhea" id="RHEA:32215"/>
        <dbReference type="ChEBI" id="CHEBI:64074"/>
        <dbReference type="ChEBI" id="CHEBI:64075"/>
        <dbReference type="EC" id="5.1.99.6"/>
    </reaction>
</comment>
<evidence type="ECO:0000256" key="2">
    <source>
        <dbReference type="ARBA" id="ARBA00000909"/>
    </source>
</evidence>
<comment type="similarity">
    <text evidence="5">In the C-terminal section; belongs to the NnrD/CARKD family.</text>
</comment>
<keyword evidence="14" id="KW-0413">Isomerase</keyword>
<comment type="catalytic activity">
    <reaction evidence="2">
        <text>(6R)-NADPHX = (6S)-NADPHX</text>
        <dbReference type="Rhea" id="RHEA:32227"/>
        <dbReference type="ChEBI" id="CHEBI:64076"/>
        <dbReference type="ChEBI" id="CHEBI:64077"/>
        <dbReference type="EC" id="5.1.99.6"/>
    </reaction>
</comment>
<dbReference type="GO" id="GO:0005524">
    <property type="term" value="F:ATP binding"/>
    <property type="evidence" value="ECO:0007669"/>
    <property type="project" value="UniProtKB-KW"/>
</dbReference>
<dbReference type="SUPFAM" id="SSF64153">
    <property type="entry name" value="YjeF N-terminal domain-like"/>
    <property type="match status" value="1"/>
</dbReference>
<dbReference type="Pfam" id="PF03853">
    <property type="entry name" value="YjeF_N"/>
    <property type="match status" value="1"/>
</dbReference>
<dbReference type="InterPro" id="IPR030677">
    <property type="entry name" value="Nnr"/>
</dbReference>
<comment type="similarity">
    <text evidence="4">In the N-terminal section; belongs to the NnrE/AIBP family.</text>
</comment>
<sequence length="516" mass="55040">MKKVATTREMQKIDSLAISSYGIEGLKLMENAGIGIAKALKKRFCDFSKKEVLIFCGKGNNGGDGLVVARLLFNMKINVAVFLLEKQVDLKNDTAINAELAFKLGVKITELDKTNLHLLDDHLKNCDIIVDALFGTGLTRPISGLYKQTIEKINKSKKFITAVDIPSGINSDTGVLMGDCIRADLTLALALFKHSHLLFPAAALMGELELIDIEIPPELVTSQALEVQVTEESDLRTWFHRRSADSHKGNYGHVLVIAGSRGKGGAAGLTALAALRMGCGLVTLALPESCQKAFEFHPLEVMTVSVPETPVGTFALSAKNILLNHSKGMSAIAIGPGLSTEPETVQLLRELLPVIDCPLIIDADAVNALAQSPETISQLKTNAVLTPHPKEMSRVTGIEISKIVEKRIEVARKFARDHSVTIVLKGAATIISQPNGLTTINPTGNPGMATAGSGDILSGIIASLVAQGFSSPKAAIAGTYLHGLSGDIFAQGESQTSLIAGDLLRTLPETIKRILH</sequence>
<feature type="domain" description="YjeF N-terminal" evidence="22">
    <location>
        <begin position="10"/>
        <end position="221"/>
    </location>
</feature>
<dbReference type="PIRSF" id="PIRSF017184">
    <property type="entry name" value="Nnr"/>
    <property type="match status" value="1"/>
</dbReference>
<keyword evidence="16" id="KW-0511">Multifunctional enzyme</keyword>
<comment type="catalytic activity">
    <reaction evidence="19">
        <text>(6S)-NADHX + ADP = AMP + phosphate + NADH + H(+)</text>
        <dbReference type="Rhea" id="RHEA:32223"/>
        <dbReference type="ChEBI" id="CHEBI:15378"/>
        <dbReference type="ChEBI" id="CHEBI:43474"/>
        <dbReference type="ChEBI" id="CHEBI:57945"/>
        <dbReference type="ChEBI" id="CHEBI:64074"/>
        <dbReference type="ChEBI" id="CHEBI:456215"/>
        <dbReference type="ChEBI" id="CHEBI:456216"/>
        <dbReference type="EC" id="4.2.1.136"/>
    </reaction>
</comment>
<evidence type="ECO:0000256" key="9">
    <source>
        <dbReference type="ARBA" id="ARBA00022741"/>
    </source>
</evidence>
<evidence type="ECO:0000256" key="14">
    <source>
        <dbReference type="ARBA" id="ARBA00023235"/>
    </source>
</evidence>
<keyword evidence="13" id="KW-0520">NAD</keyword>
<keyword evidence="12" id="KW-0630">Potassium</keyword>
<dbReference type="GO" id="GO:0110051">
    <property type="term" value="P:metabolite repair"/>
    <property type="evidence" value="ECO:0007669"/>
    <property type="project" value="TreeGrafter"/>
</dbReference>
<dbReference type="NCBIfam" id="TIGR00196">
    <property type="entry name" value="yjeF_cterm"/>
    <property type="match status" value="1"/>
</dbReference>
<organism evidence="23">
    <name type="scientific">marine metagenome</name>
    <dbReference type="NCBI Taxonomy" id="408172"/>
    <lineage>
        <taxon>unclassified sequences</taxon>
        <taxon>metagenomes</taxon>
        <taxon>ecological metagenomes</taxon>
    </lineage>
</organism>
<evidence type="ECO:0000256" key="5">
    <source>
        <dbReference type="ARBA" id="ARBA00009524"/>
    </source>
</evidence>
<evidence type="ECO:0000256" key="15">
    <source>
        <dbReference type="ARBA" id="ARBA00023239"/>
    </source>
</evidence>
<dbReference type="AlphaFoldDB" id="A0A381UR02"/>
<evidence type="ECO:0000256" key="8">
    <source>
        <dbReference type="ARBA" id="ARBA00022723"/>
    </source>
</evidence>
<evidence type="ECO:0000256" key="4">
    <source>
        <dbReference type="ARBA" id="ARBA00006001"/>
    </source>
</evidence>
<accession>A0A381UR02</accession>
<evidence type="ECO:0000313" key="23">
    <source>
        <dbReference type="EMBL" id="SVA30596.1"/>
    </source>
</evidence>
<feature type="domain" description="YjeF C-terminal" evidence="21">
    <location>
        <begin position="231"/>
        <end position="514"/>
    </location>
</feature>
<keyword evidence="10" id="KW-0067">ATP-binding</keyword>
<reference evidence="23" key="1">
    <citation type="submission" date="2018-05" db="EMBL/GenBank/DDBJ databases">
        <authorList>
            <person name="Lanie J.A."/>
            <person name="Ng W.-L."/>
            <person name="Kazmierczak K.M."/>
            <person name="Andrzejewski T.M."/>
            <person name="Davidsen T.M."/>
            <person name="Wayne K.J."/>
            <person name="Tettelin H."/>
            <person name="Glass J.I."/>
            <person name="Rusch D."/>
            <person name="Podicherti R."/>
            <person name="Tsui H.-C.T."/>
            <person name="Winkler M.E."/>
        </authorList>
    </citation>
    <scope>NUCLEOTIDE SEQUENCE</scope>
</reference>
<keyword evidence="9" id="KW-0547">Nucleotide-binding</keyword>
<dbReference type="InterPro" id="IPR004443">
    <property type="entry name" value="YjeF_N_dom"/>
</dbReference>
<dbReference type="CDD" id="cd01171">
    <property type="entry name" value="YXKO-related"/>
    <property type="match status" value="1"/>
</dbReference>
<dbReference type="GO" id="GO:0052855">
    <property type="term" value="F:ADP-dependent NAD(P)H-hydrate dehydratase activity"/>
    <property type="evidence" value="ECO:0007669"/>
    <property type="project" value="UniProtKB-EC"/>
</dbReference>
<dbReference type="Gene3D" id="3.40.50.10260">
    <property type="entry name" value="YjeF N-terminal domain"/>
    <property type="match status" value="1"/>
</dbReference>
<evidence type="ECO:0000256" key="11">
    <source>
        <dbReference type="ARBA" id="ARBA00022857"/>
    </source>
</evidence>
<dbReference type="HAMAP" id="MF_01966">
    <property type="entry name" value="NADHX_epimerase"/>
    <property type="match status" value="1"/>
</dbReference>
<gene>
    <name evidence="23" type="ORF">METZ01_LOCUS83450</name>
</gene>
<evidence type="ECO:0000256" key="16">
    <source>
        <dbReference type="ARBA" id="ARBA00023268"/>
    </source>
</evidence>
<evidence type="ECO:0000259" key="22">
    <source>
        <dbReference type="PROSITE" id="PS51385"/>
    </source>
</evidence>
<comment type="cofactor">
    <cofactor evidence="3">
        <name>K(+)</name>
        <dbReference type="ChEBI" id="CHEBI:29103"/>
    </cofactor>
</comment>
<dbReference type="PANTHER" id="PTHR12592">
    <property type="entry name" value="ATP-DEPENDENT (S)-NAD(P)H-HYDRATE DEHYDRATASE FAMILY MEMBER"/>
    <property type="match status" value="1"/>
</dbReference>
<dbReference type="InterPro" id="IPR029056">
    <property type="entry name" value="Ribokinase-like"/>
</dbReference>
<evidence type="ECO:0000259" key="21">
    <source>
        <dbReference type="PROSITE" id="PS51383"/>
    </source>
</evidence>
<dbReference type="InterPro" id="IPR036652">
    <property type="entry name" value="YjeF_N_dom_sf"/>
</dbReference>
<dbReference type="EC" id="5.1.99.6" evidence="6"/>
<dbReference type="GO" id="GO:0052856">
    <property type="term" value="F:NAD(P)HX epimerase activity"/>
    <property type="evidence" value="ECO:0007669"/>
    <property type="project" value="UniProtKB-EC"/>
</dbReference>
<evidence type="ECO:0000256" key="10">
    <source>
        <dbReference type="ARBA" id="ARBA00022840"/>
    </source>
</evidence>
<evidence type="ECO:0000256" key="20">
    <source>
        <dbReference type="ARBA" id="ARBA00049209"/>
    </source>
</evidence>
<evidence type="ECO:0000256" key="3">
    <source>
        <dbReference type="ARBA" id="ARBA00001958"/>
    </source>
</evidence>
<dbReference type="PROSITE" id="PS51383">
    <property type="entry name" value="YJEF_C_3"/>
    <property type="match status" value="1"/>
</dbReference>
<evidence type="ECO:0000256" key="18">
    <source>
        <dbReference type="ARBA" id="ARBA00032624"/>
    </source>
</evidence>
<keyword evidence="11" id="KW-0521">NADP</keyword>
<keyword evidence="8" id="KW-0479">Metal-binding</keyword>
<dbReference type="InterPro" id="IPR000631">
    <property type="entry name" value="CARKD"/>
</dbReference>
<evidence type="ECO:0000256" key="13">
    <source>
        <dbReference type="ARBA" id="ARBA00023027"/>
    </source>
</evidence>